<evidence type="ECO:0000313" key="3">
    <source>
        <dbReference type="Proteomes" id="UP000184290"/>
    </source>
</evidence>
<dbReference type="SUPFAM" id="SSF47616">
    <property type="entry name" value="GST C-terminal domain-like"/>
    <property type="match status" value="1"/>
</dbReference>
<dbReference type="InterPro" id="IPR036249">
    <property type="entry name" value="Thioredoxin-like_sf"/>
</dbReference>
<dbReference type="InterPro" id="IPR004045">
    <property type="entry name" value="Glutathione_S-Trfase_N"/>
</dbReference>
<dbReference type="CDD" id="cd03049">
    <property type="entry name" value="GST_N_3"/>
    <property type="match status" value="1"/>
</dbReference>
<organism evidence="2 3">
    <name type="scientific">Aureimonas altamirensis DSM 21988</name>
    <dbReference type="NCBI Taxonomy" id="1121026"/>
    <lineage>
        <taxon>Bacteria</taxon>
        <taxon>Pseudomonadati</taxon>
        <taxon>Pseudomonadota</taxon>
        <taxon>Alphaproteobacteria</taxon>
        <taxon>Hyphomicrobiales</taxon>
        <taxon>Aurantimonadaceae</taxon>
        <taxon>Aureimonas</taxon>
    </lineage>
</organism>
<dbReference type="Pfam" id="PF13410">
    <property type="entry name" value="GST_C_2"/>
    <property type="match status" value="1"/>
</dbReference>
<name>A0ABY1IEH4_9HYPH</name>
<dbReference type="SUPFAM" id="SSF52833">
    <property type="entry name" value="Thioredoxin-like"/>
    <property type="match status" value="1"/>
</dbReference>
<dbReference type="PANTHER" id="PTHR43968:SF6">
    <property type="entry name" value="GLUTATHIONE S-TRANSFERASE OMEGA"/>
    <property type="match status" value="1"/>
</dbReference>
<dbReference type="PANTHER" id="PTHR43968">
    <property type="match status" value="1"/>
</dbReference>
<keyword evidence="3" id="KW-1185">Reference proteome</keyword>
<evidence type="ECO:0000313" key="2">
    <source>
        <dbReference type="EMBL" id="SHJ05639.1"/>
    </source>
</evidence>
<dbReference type="InterPro" id="IPR050983">
    <property type="entry name" value="GST_Omega/HSP26"/>
</dbReference>
<gene>
    <name evidence="2" type="ORF">SAMN02745911_1539</name>
</gene>
<feature type="domain" description="GST N-terminal" evidence="1">
    <location>
        <begin position="1"/>
        <end position="82"/>
    </location>
</feature>
<dbReference type="EMBL" id="FQZC01000002">
    <property type="protein sequence ID" value="SHJ05639.1"/>
    <property type="molecule type" value="Genomic_DNA"/>
</dbReference>
<accession>A0ABY1IEH4</accession>
<sequence>MKLYHSATSPYARKVMIVAHETGQAGDIEIIPAAPHPIDRDSAIVSHNPLGKVPTLITSEGLVLFDSRVIAEYLAARSGDQRIFPTAGKGRWQALARQALGDGLLDAALLIRYEATARPAELRWALWQERQFDKIRSALAAIDAAAPAFDTALDIGTITLACALLYLDLRFRELDWRSEHPHAAAWFATIENHESIRQTGAEAPVPA</sequence>
<evidence type="ECO:0000259" key="1">
    <source>
        <dbReference type="PROSITE" id="PS50404"/>
    </source>
</evidence>
<dbReference type="Pfam" id="PF13409">
    <property type="entry name" value="GST_N_2"/>
    <property type="match status" value="1"/>
</dbReference>
<comment type="caution">
    <text evidence="2">The sequence shown here is derived from an EMBL/GenBank/DDBJ whole genome shotgun (WGS) entry which is preliminary data.</text>
</comment>
<proteinExistence type="predicted"/>
<dbReference type="PROSITE" id="PS50404">
    <property type="entry name" value="GST_NTER"/>
    <property type="match status" value="1"/>
</dbReference>
<reference evidence="2 3" key="1">
    <citation type="submission" date="2016-11" db="EMBL/GenBank/DDBJ databases">
        <authorList>
            <person name="Varghese N."/>
            <person name="Submissions S."/>
        </authorList>
    </citation>
    <scope>NUCLEOTIDE SEQUENCE [LARGE SCALE GENOMIC DNA]</scope>
    <source>
        <strain evidence="2 3">DSM 21988</strain>
    </source>
</reference>
<dbReference type="RefSeq" id="WP_060605417.1">
    <property type="nucleotide sequence ID" value="NZ_FQZC01000002.1"/>
</dbReference>
<dbReference type="Proteomes" id="UP000184290">
    <property type="component" value="Unassembled WGS sequence"/>
</dbReference>
<dbReference type="Gene3D" id="3.40.30.10">
    <property type="entry name" value="Glutaredoxin"/>
    <property type="match status" value="1"/>
</dbReference>
<dbReference type="Gene3D" id="1.20.1050.10">
    <property type="match status" value="1"/>
</dbReference>
<dbReference type="InterPro" id="IPR036282">
    <property type="entry name" value="Glutathione-S-Trfase_C_sf"/>
</dbReference>
<protein>
    <submittedName>
        <fullName evidence="2">Glutathione S-transferase, N-terminal domain</fullName>
    </submittedName>
</protein>
<dbReference type="CDD" id="cd03205">
    <property type="entry name" value="GST_C_6"/>
    <property type="match status" value="1"/>
</dbReference>